<organism evidence="1 2">
    <name type="scientific">Cristinia sonorae</name>
    <dbReference type="NCBI Taxonomy" id="1940300"/>
    <lineage>
        <taxon>Eukaryota</taxon>
        <taxon>Fungi</taxon>
        <taxon>Dikarya</taxon>
        <taxon>Basidiomycota</taxon>
        <taxon>Agaricomycotina</taxon>
        <taxon>Agaricomycetes</taxon>
        <taxon>Agaricomycetidae</taxon>
        <taxon>Agaricales</taxon>
        <taxon>Pleurotineae</taxon>
        <taxon>Stephanosporaceae</taxon>
        <taxon>Cristinia</taxon>
    </lineage>
</organism>
<reference evidence="1" key="1">
    <citation type="journal article" date="2021" name="New Phytol.">
        <title>Evolutionary innovations through gain and loss of genes in the ectomycorrhizal Boletales.</title>
        <authorList>
            <person name="Wu G."/>
            <person name="Miyauchi S."/>
            <person name="Morin E."/>
            <person name="Kuo A."/>
            <person name="Drula E."/>
            <person name="Varga T."/>
            <person name="Kohler A."/>
            <person name="Feng B."/>
            <person name="Cao Y."/>
            <person name="Lipzen A."/>
            <person name="Daum C."/>
            <person name="Hundley H."/>
            <person name="Pangilinan J."/>
            <person name="Johnson J."/>
            <person name="Barry K."/>
            <person name="LaButti K."/>
            <person name="Ng V."/>
            <person name="Ahrendt S."/>
            <person name="Min B."/>
            <person name="Choi I.G."/>
            <person name="Park H."/>
            <person name="Plett J.M."/>
            <person name="Magnuson J."/>
            <person name="Spatafora J.W."/>
            <person name="Nagy L.G."/>
            <person name="Henrissat B."/>
            <person name="Grigoriev I.V."/>
            <person name="Yang Z.L."/>
            <person name="Xu J."/>
            <person name="Martin F.M."/>
        </authorList>
    </citation>
    <scope>NUCLEOTIDE SEQUENCE</scope>
    <source>
        <strain evidence="1">KKN 215</strain>
    </source>
</reference>
<proteinExistence type="predicted"/>
<gene>
    <name evidence="1" type="ORF">BXZ70DRAFT_106230</name>
</gene>
<keyword evidence="2" id="KW-1185">Reference proteome</keyword>
<name>A0A8K0USH4_9AGAR</name>
<dbReference type="Proteomes" id="UP000813824">
    <property type="component" value="Unassembled WGS sequence"/>
</dbReference>
<dbReference type="AlphaFoldDB" id="A0A8K0USH4"/>
<dbReference type="EMBL" id="JAEVFJ010000012">
    <property type="protein sequence ID" value="KAH8101634.1"/>
    <property type="molecule type" value="Genomic_DNA"/>
</dbReference>
<accession>A0A8K0USH4</accession>
<evidence type="ECO:0000313" key="2">
    <source>
        <dbReference type="Proteomes" id="UP000813824"/>
    </source>
</evidence>
<sequence length="88" mass="9913">MASRLLFATIITSTALFPYTAASLRVLALHPRNIYISRKSSSGPSCNLPNRHPNTIRVHAAQTIQDSLYWRNKGWWDGTSPNRRSLSC</sequence>
<evidence type="ECO:0000313" key="1">
    <source>
        <dbReference type="EMBL" id="KAH8101634.1"/>
    </source>
</evidence>
<comment type="caution">
    <text evidence="1">The sequence shown here is derived from an EMBL/GenBank/DDBJ whole genome shotgun (WGS) entry which is preliminary data.</text>
</comment>
<protein>
    <submittedName>
        <fullName evidence="1">Uncharacterized protein</fullName>
    </submittedName>
</protein>